<evidence type="ECO:0000313" key="3">
    <source>
        <dbReference type="EMBL" id="SCU71221.1"/>
    </source>
</evidence>
<dbReference type="RefSeq" id="XP_067081921.1">
    <property type="nucleotide sequence ID" value="XM_067225820.1"/>
</dbReference>
<dbReference type="EMBL" id="CZPT02001596">
    <property type="protein sequence ID" value="SCU71221.1"/>
    <property type="molecule type" value="Genomic_DNA"/>
</dbReference>
<feature type="compositionally biased region" description="Basic and acidic residues" evidence="1">
    <location>
        <begin position="82"/>
        <end position="94"/>
    </location>
</feature>
<feature type="transmembrane region" description="Helical" evidence="2">
    <location>
        <begin position="352"/>
        <end position="375"/>
    </location>
</feature>
<organism evidence="3 4">
    <name type="scientific">Trypanosoma equiperdum</name>
    <dbReference type="NCBI Taxonomy" id="5694"/>
    <lineage>
        <taxon>Eukaryota</taxon>
        <taxon>Discoba</taxon>
        <taxon>Euglenozoa</taxon>
        <taxon>Kinetoplastea</taxon>
        <taxon>Metakinetoplastina</taxon>
        <taxon>Trypanosomatida</taxon>
        <taxon>Trypanosomatidae</taxon>
        <taxon>Trypanosoma</taxon>
    </lineage>
</organism>
<comment type="caution">
    <text evidence="3">The sequence shown here is derived from an EMBL/GenBank/DDBJ whole genome shotgun (WGS) entry which is preliminary data.</text>
</comment>
<dbReference type="GeneID" id="92376741"/>
<dbReference type="VEuPathDB" id="TriTrypDB:TEOVI_000280100"/>
<feature type="compositionally biased region" description="Basic residues" evidence="1">
    <location>
        <begin position="309"/>
        <end position="321"/>
    </location>
</feature>
<evidence type="ECO:0000256" key="2">
    <source>
        <dbReference type="SAM" id="Phobius"/>
    </source>
</evidence>
<name>A0A1G4IFS3_TRYEQ</name>
<feature type="compositionally biased region" description="Polar residues" evidence="1">
    <location>
        <begin position="298"/>
        <end position="308"/>
    </location>
</feature>
<sequence length="379" mass="42255">MSGQRNSLRDAPVEAVSRRPRTNDIVDNNQGEREVLYVKAPLTFTDPTPRVLPQSGYNQQYQSPPRVQRRRRGGGTKTLYVRTDDSESEKEGSSDGRNGMRQLVTAAEQPEGDSDVGEEEDSSSFMGKLAACGDAFLRVANSIPGTVFGVCQKWHVTGILIFLFFFLCFMFFLMLSAKQAQYAAKVIEHDNRQSLLFTASLVDQHLMAANEARKLMGSDSQRSAAALKEAKLHVEELAELCDGSIKQLHSRILYPGPVEDIKFLLEEHVAYEANLVRLIKEEVEWFERHVHDHKKVTTGPQTGVGNASSKKKERTPKHRQGQKFTLTKTGFYLGAGDGPEANSKDLLPFFRVFLGGLLGNRVIVAVALLALVVLYRRLS</sequence>
<feature type="region of interest" description="Disordered" evidence="1">
    <location>
        <begin position="296"/>
        <end position="321"/>
    </location>
</feature>
<keyword evidence="4" id="KW-1185">Reference proteome</keyword>
<protein>
    <submittedName>
        <fullName evidence="3">Uncharacterized protein</fullName>
    </submittedName>
</protein>
<gene>
    <name evidence="3" type="ORF">TEOVI_000280100</name>
</gene>
<proteinExistence type="predicted"/>
<evidence type="ECO:0000313" key="4">
    <source>
        <dbReference type="Proteomes" id="UP000195570"/>
    </source>
</evidence>
<accession>A0A1G4IFS3</accession>
<evidence type="ECO:0000256" key="1">
    <source>
        <dbReference type="SAM" id="MobiDB-lite"/>
    </source>
</evidence>
<reference evidence="3" key="1">
    <citation type="submission" date="2016-09" db="EMBL/GenBank/DDBJ databases">
        <authorList>
            <person name="Hebert L."/>
            <person name="Moumen B."/>
        </authorList>
    </citation>
    <scope>NUCLEOTIDE SEQUENCE [LARGE SCALE GENOMIC DNA]</scope>
    <source>
        <strain evidence="3">OVI</strain>
    </source>
</reference>
<keyword evidence="2" id="KW-0812">Transmembrane</keyword>
<keyword evidence="2" id="KW-0472">Membrane</keyword>
<dbReference type="AlphaFoldDB" id="A0A1G4IFS3"/>
<feature type="compositionally biased region" description="Polar residues" evidence="1">
    <location>
        <begin position="55"/>
        <end position="65"/>
    </location>
</feature>
<feature type="region of interest" description="Disordered" evidence="1">
    <location>
        <begin position="1"/>
        <end position="100"/>
    </location>
</feature>
<feature type="transmembrane region" description="Helical" evidence="2">
    <location>
        <begin position="154"/>
        <end position="175"/>
    </location>
</feature>
<keyword evidence="2" id="KW-1133">Transmembrane helix</keyword>
<dbReference type="Proteomes" id="UP000195570">
    <property type="component" value="Unassembled WGS sequence"/>
</dbReference>